<evidence type="ECO:0000313" key="11">
    <source>
        <dbReference type="EMBL" id="MBC1795185.1"/>
    </source>
</evidence>
<dbReference type="Pfam" id="PF08858">
    <property type="entry name" value="IDEAL"/>
    <property type="match status" value="1"/>
</dbReference>
<dbReference type="Proteomes" id="UP000539064">
    <property type="component" value="Unassembled WGS sequence"/>
</dbReference>
<dbReference type="EMBL" id="JAARWW010000004">
    <property type="protein sequence ID" value="MBC2004125.1"/>
    <property type="molecule type" value="Genomic_DNA"/>
</dbReference>
<evidence type="ECO:0000313" key="25">
    <source>
        <dbReference type="Proteomes" id="UP000541735"/>
    </source>
</evidence>
<reference evidence="3 21" key="1">
    <citation type="submission" date="2014-05" db="EMBL/GenBank/DDBJ databases">
        <title>Novel Listeriaceae from food processing environments.</title>
        <authorList>
            <person name="den Bakker H.C."/>
        </authorList>
    </citation>
    <scope>NUCLEOTIDE SEQUENCE [LARGE SCALE GENOMIC DNA]</scope>
    <source>
        <strain evidence="3 21">FSL A5-0281</strain>
    </source>
</reference>
<evidence type="ECO:0000313" key="32">
    <source>
        <dbReference type="Proteomes" id="UP000548082"/>
    </source>
</evidence>
<dbReference type="Proteomes" id="UP000550367">
    <property type="component" value="Unassembled WGS sequence"/>
</dbReference>
<dbReference type="EMBL" id="JAARYD010000004">
    <property type="protein sequence ID" value="MBC2176839.1"/>
    <property type="molecule type" value="Genomic_DNA"/>
</dbReference>
<evidence type="ECO:0000313" key="16">
    <source>
        <dbReference type="EMBL" id="MBC2242581.1"/>
    </source>
</evidence>
<evidence type="ECO:0000313" key="35">
    <source>
        <dbReference type="Proteomes" id="UP000565628"/>
    </source>
</evidence>
<evidence type="ECO:0000313" key="28">
    <source>
        <dbReference type="Proteomes" id="UP000543379"/>
    </source>
</evidence>
<evidence type="ECO:0000313" key="3">
    <source>
        <dbReference type="EMBL" id="KGL40626.1"/>
    </source>
</evidence>
<dbReference type="PIRSF" id="PIRSF007165">
    <property type="entry name" value="UCP007165"/>
    <property type="match status" value="1"/>
</dbReference>
<evidence type="ECO:0000313" key="29">
    <source>
        <dbReference type="Proteomes" id="UP000544413"/>
    </source>
</evidence>
<dbReference type="EMBL" id="JAARYY010000001">
    <property type="protein sequence ID" value="MBC2242581.1"/>
    <property type="molecule type" value="Genomic_DNA"/>
</dbReference>
<evidence type="ECO:0000313" key="31">
    <source>
        <dbReference type="Proteomes" id="UP000546806"/>
    </source>
</evidence>
<evidence type="ECO:0000313" key="36">
    <source>
        <dbReference type="Proteomes" id="UP000574104"/>
    </source>
</evidence>
<dbReference type="EMBL" id="JAAROL010000001">
    <property type="protein sequence ID" value="MBC1330846.1"/>
    <property type="molecule type" value="Genomic_DNA"/>
</dbReference>
<dbReference type="EMBL" id="JAARZA010000001">
    <property type="protein sequence ID" value="MBC2238992.1"/>
    <property type="molecule type" value="Genomic_DNA"/>
</dbReference>
<dbReference type="EMBL" id="JAARSH010000003">
    <property type="protein sequence ID" value="MBC1615635.1"/>
    <property type="molecule type" value="Genomic_DNA"/>
</dbReference>
<sequence>MKASISIEDKKDFVRWLLSQHQMKMRESMWILNYIAGHDQIMKYVHFVDNAEGCPRGLVLTSHGVDDEPFRFFKGNIVTSDPEKAFHDIRLNWDEEIYIQLHFPGVVTSPQYALVREDSPFQELLITDSDKQIAAQFLDSAVAHFSKEKLLVEIDAALDDYDEARFQELMEQFKQYS</sequence>
<protein>
    <recommendedName>
        <fullName evidence="1">UPF0302 protein EP57_08705</fullName>
    </recommendedName>
</protein>
<evidence type="ECO:0000313" key="20">
    <source>
        <dbReference type="EMBL" id="MBC2372475.1"/>
    </source>
</evidence>
<dbReference type="Proteomes" id="UP000574104">
    <property type="component" value="Unassembled WGS sequence"/>
</dbReference>
<dbReference type="Proteomes" id="UP000591929">
    <property type="component" value="Unassembled WGS sequence"/>
</dbReference>
<organism evidence="3 21">
    <name type="scientific">Listeria booriae</name>
    <dbReference type="NCBI Taxonomy" id="1552123"/>
    <lineage>
        <taxon>Bacteria</taxon>
        <taxon>Bacillati</taxon>
        <taxon>Bacillota</taxon>
        <taxon>Bacilli</taxon>
        <taxon>Bacillales</taxon>
        <taxon>Listeriaceae</taxon>
        <taxon>Listeria</taxon>
    </lineage>
</organism>
<evidence type="ECO:0000313" key="30">
    <source>
        <dbReference type="Proteomes" id="UP000546244"/>
    </source>
</evidence>
<keyword evidence="21" id="KW-1185">Reference proteome</keyword>
<dbReference type="EMBL" id="JAARVD010000001">
    <property type="protein sequence ID" value="MBC1795185.1"/>
    <property type="molecule type" value="Genomic_DNA"/>
</dbReference>
<dbReference type="eggNOG" id="COG5582">
    <property type="taxonomic scope" value="Bacteria"/>
</dbReference>
<evidence type="ECO:0000313" key="6">
    <source>
        <dbReference type="EMBL" id="MBC1372998.1"/>
    </source>
</evidence>
<dbReference type="InterPro" id="IPR038091">
    <property type="entry name" value="UPF0302_N_sf"/>
</dbReference>
<dbReference type="EMBL" id="JAARPT010000001">
    <property type="protein sequence ID" value="MBC1400638.1"/>
    <property type="molecule type" value="Genomic_DNA"/>
</dbReference>
<evidence type="ECO:0000313" key="10">
    <source>
        <dbReference type="EMBL" id="MBC1791934.1"/>
    </source>
</evidence>
<evidence type="ECO:0000313" key="15">
    <source>
        <dbReference type="EMBL" id="MBC2238992.1"/>
    </source>
</evidence>
<dbReference type="Proteomes" id="UP000565628">
    <property type="component" value="Unassembled WGS sequence"/>
</dbReference>
<evidence type="ECO:0000313" key="26">
    <source>
        <dbReference type="Proteomes" id="UP000541955"/>
    </source>
</evidence>
<dbReference type="Proteomes" id="UP000585696">
    <property type="component" value="Unassembled WGS sequence"/>
</dbReference>
<dbReference type="Proteomes" id="UP000546244">
    <property type="component" value="Unassembled WGS sequence"/>
</dbReference>
<dbReference type="NCBIfam" id="NF002965">
    <property type="entry name" value="PRK03636.1"/>
    <property type="match status" value="1"/>
</dbReference>
<dbReference type="Proteomes" id="UP000529446">
    <property type="component" value="Unassembled WGS sequence"/>
</dbReference>
<dbReference type="Proteomes" id="UP000546806">
    <property type="component" value="Unassembled WGS sequence"/>
</dbReference>
<evidence type="ECO:0000313" key="22">
    <source>
        <dbReference type="Proteomes" id="UP000529446"/>
    </source>
</evidence>
<dbReference type="EMBL" id="JAARVG010000001">
    <property type="protein sequence ID" value="MBC1791934.1"/>
    <property type="molecule type" value="Genomic_DNA"/>
</dbReference>
<name>A0A099W779_9LIST</name>
<evidence type="ECO:0000313" key="13">
    <source>
        <dbReference type="EMBL" id="MBC2115938.1"/>
    </source>
</evidence>
<dbReference type="Proteomes" id="UP000543005">
    <property type="component" value="Unassembled WGS sequence"/>
</dbReference>
<dbReference type="Proteomes" id="UP000541735">
    <property type="component" value="Unassembled WGS sequence"/>
</dbReference>
<evidence type="ECO:0000313" key="18">
    <source>
        <dbReference type="EMBL" id="MBC2293648.1"/>
    </source>
</evidence>
<dbReference type="RefSeq" id="WP_036085833.1">
    <property type="nucleotide sequence ID" value="NZ_CBCSHQ010000004.1"/>
</dbReference>
<dbReference type="STRING" id="1552123.EP57_08705"/>
<dbReference type="Proteomes" id="UP000029844">
    <property type="component" value="Unassembled WGS sequence"/>
</dbReference>
<dbReference type="EMBL" id="JAAROV010000001">
    <property type="protein sequence ID" value="MBC1315695.1"/>
    <property type="molecule type" value="Genomic_DNA"/>
</dbReference>
<evidence type="ECO:0000313" key="19">
    <source>
        <dbReference type="EMBL" id="MBC2309805.1"/>
    </source>
</evidence>
<dbReference type="Proteomes" id="UP000541955">
    <property type="component" value="Unassembled WGS sequence"/>
</dbReference>
<dbReference type="EMBL" id="JAARXI010000002">
    <property type="protein sequence ID" value="MBC2115938.1"/>
    <property type="molecule type" value="Genomic_DNA"/>
</dbReference>
<dbReference type="EMBL" id="JAARRW010000001">
    <property type="protein sequence ID" value="MBC1560584.1"/>
    <property type="molecule type" value="Genomic_DNA"/>
</dbReference>
<evidence type="ECO:0000313" key="7">
    <source>
        <dbReference type="EMBL" id="MBC1400638.1"/>
    </source>
</evidence>
<dbReference type="AlphaFoldDB" id="A0A099W779"/>
<dbReference type="HAMAP" id="MF_00760">
    <property type="entry name" value="UPF0302"/>
    <property type="match status" value="1"/>
</dbReference>
<evidence type="ECO:0000256" key="1">
    <source>
        <dbReference type="HAMAP-Rule" id="MF_00760"/>
    </source>
</evidence>
<dbReference type="Proteomes" id="UP000548082">
    <property type="component" value="Unassembled WGS sequence"/>
</dbReference>
<evidence type="ECO:0000313" key="23">
    <source>
        <dbReference type="Proteomes" id="UP000532866"/>
    </source>
</evidence>
<comment type="caution">
    <text evidence="3">The sequence shown here is derived from an EMBL/GenBank/DDBJ whole genome shotgun (WGS) entry which is preliminary data.</text>
</comment>
<feature type="domain" description="IDEAL" evidence="2">
    <location>
        <begin position="137"/>
        <end position="173"/>
    </location>
</feature>
<dbReference type="Proteomes" id="UP000543379">
    <property type="component" value="Unassembled WGS sequence"/>
</dbReference>
<dbReference type="EMBL" id="JAARPL010000008">
    <property type="protein sequence ID" value="MBC1372998.1"/>
    <property type="molecule type" value="Genomic_DNA"/>
</dbReference>
<dbReference type="EMBL" id="JAARZT010000018">
    <property type="protein sequence ID" value="MBC2293648.1"/>
    <property type="molecule type" value="Genomic_DNA"/>
</dbReference>
<evidence type="ECO:0000313" key="12">
    <source>
        <dbReference type="EMBL" id="MBC2004125.1"/>
    </source>
</evidence>
<dbReference type="InterPro" id="IPR014963">
    <property type="entry name" value="UPF0302_N"/>
</dbReference>
<evidence type="ECO:0000313" key="14">
    <source>
        <dbReference type="EMBL" id="MBC2176839.1"/>
    </source>
</evidence>
<accession>A0A099W779</accession>
<dbReference type="Proteomes" id="UP000553016">
    <property type="component" value="Unassembled WGS sequence"/>
</dbReference>
<dbReference type="EMBL" id="JAASWV010000003">
    <property type="protein sequence ID" value="MBC2309805.1"/>
    <property type="molecule type" value="Genomic_DNA"/>
</dbReference>
<reference evidence="22 23" key="2">
    <citation type="submission" date="2020-03" db="EMBL/GenBank/DDBJ databases">
        <title>Soil Listeria distribution.</title>
        <authorList>
            <person name="Liao J."/>
            <person name="Wiedmann M."/>
        </authorList>
    </citation>
    <scope>NUCLEOTIDE SEQUENCE [LARGE SCALE GENOMIC DNA]</scope>
    <source>
        <strain evidence="19 35">FSL L7-0039</strain>
        <strain evidence="18 27">FSL L7-0051</strain>
        <strain evidence="17 37">FSL L7-0054</strain>
        <strain evidence="15 34">FSL L7-0149</strain>
        <strain evidence="16 33">FSL L7-0153</strain>
        <strain evidence="14 25">FSL L7-0259</strain>
        <strain evidence="13 22">FSL L7-0360</strain>
        <strain evidence="12 31">FSL L7-0435</strain>
        <strain evidence="10 24">FSL L7-0978</strain>
        <strain evidence="11 32">FSL L7-0990</strain>
        <strain evidence="9 36">FSL L7-1299</strain>
        <strain evidence="8 26">FSL L7-1387</strain>
        <strain evidence="7 29">FSL L7-1658</strain>
        <strain evidence="6 38">FSL L7-1681</strain>
        <strain evidence="4 28">FSL L7-1816</strain>
        <strain evidence="5 23">FSL L7-1833</strain>
        <strain evidence="20 30">FSL L7-1850</strain>
    </source>
</reference>
<dbReference type="Proteomes" id="UP000532866">
    <property type="component" value="Unassembled WGS sequence"/>
</dbReference>
<dbReference type="Gene3D" id="4.10.810.10">
    <property type="entry name" value="Virus Scaffolding Protein, Chain A"/>
    <property type="match status" value="1"/>
</dbReference>
<dbReference type="SMART" id="SM00914">
    <property type="entry name" value="IDEAL"/>
    <property type="match status" value="1"/>
</dbReference>
<dbReference type="Pfam" id="PF08864">
    <property type="entry name" value="UPF0302"/>
    <property type="match status" value="1"/>
</dbReference>
<evidence type="ECO:0000313" key="4">
    <source>
        <dbReference type="EMBL" id="MBC1315695.1"/>
    </source>
</evidence>
<evidence type="ECO:0000313" key="21">
    <source>
        <dbReference type="Proteomes" id="UP000029844"/>
    </source>
</evidence>
<dbReference type="Gene3D" id="3.40.1530.30">
    <property type="entry name" value="Uncharacterised family UPF0302, N-terminal domain"/>
    <property type="match status" value="1"/>
</dbReference>
<evidence type="ECO:0000313" key="27">
    <source>
        <dbReference type="Proteomes" id="UP000543005"/>
    </source>
</evidence>
<evidence type="ECO:0000313" key="24">
    <source>
        <dbReference type="Proteomes" id="UP000539064"/>
    </source>
</evidence>
<dbReference type="EMBL" id="JNFA01000023">
    <property type="protein sequence ID" value="KGL40626.1"/>
    <property type="molecule type" value="Genomic_DNA"/>
</dbReference>
<gene>
    <name evidence="3" type="ORF">EP57_08705</name>
    <name evidence="5" type="ORF">HB759_02670</name>
    <name evidence="4" type="ORF">HB811_02810</name>
    <name evidence="7" type="ORF">HB836_03435</name>
    <name evidence="6" type="ORF">HB847_11535</name>
    <name evidence="8" type="ORF">HB902_00780</name>
    <name evidence="9" type="ORF">HB904_05525</name>
    <name evidence="20" type="ORF">HBP98_10740</name>
    <name evidence="10" type="ORF">HCA52_00785</name>
    <name evidence="11" type="ORF">HCA55_00550</name>
    <name evidence="12" type="ORF">HCA78_10115</name>
    <name evidence="13" type="ORF">HCB06_04840</name>
    <name evidence="16" type="ORF">HCB25_00805</name>
    <name evidence="14" type="ORF">HCB27_09445</name>
    <name evidence="15" type="ORF">HCB35_00785</name>
    <name evidence="17" type="ORF">HCB69_09385</name>
    <name evidence="18" type="ORF">HCC36_10440</name>
    <name evidence="19" type="ORF">HCJ81_02845</name>
</gene>
<dbReference type="EMBL" id="JAARMV010000002">
    <property type="protein sequence ID" value="MBC2372475.1"/>
    <property type="molecule type" value="Genomic_DNA"/>
</dbReference>
<evidence type="ECO:0000313" key="33">
    <source>
        <dbReference type="Proteomes" id="UP000550367"/>
    </source>
</evidence>
<proteinExistence type="inferred from homology"/>
<dbReference type="InterPro" id="IPR014957">
    <property type="entry name" value="IDEAL_dom"/>
</dbReference>
<evidence type="ECO:0000313" key="9">
    <source>
        <dbReference type="EMBL" id="MBC1615635.1"/>
    </source>
</evidence>
<evidence type="ECO:0000313" key="37">
    <source>
        <dbReference type="Proteomes" id="UP000585696"/>
    </source>
</evidence>
<evidence type="ECO:0000313" key="17">
    <source>
        <dbReference type="EMBL" id="MBC2284589.1"/>
    </source>
</evidence>
<dbReference type="EMBL" id="JAARZS010000021">
    <property type="protein sequence ID" value="MBC2284589.1"/>
    <property type="molecule type" value="Genomic_DNA"/>
</dbReference>
<evidence type="ECO:0000259" key="2">
    <source>
        <dbReference type="SMART" id="SM00914"/>
    </source>
</evidence>
<dbReference type="GeneID" id="58717452"/>
<dbReference type="InterPro" id="IPR011188">
    <property type="entry name" value="UPF0302"/>
</dbReference>
<evidence type="ECO:0000313" key="5">
    <source>
        <dbReference type="EMBL" id="MBC1330846.1"/>
    </source>
</evidence>
<dbReference type="OrthoDB" id="2155814at2"/>
<comment type="similarity">
    <text evidence="1">Belongs to the UPF0302 family.</text>
</comment>
<evidence type="ECO:0000313" key="38">
    <source>
        <dbReference type="Proteomes" id="UP000591929"/>
    </source>
</evidence>
<dbReference type="Proteomes" id="UP000544413">
    <property type="component" value="Unassembled WGS sequence"/>
</dbReference>
<evidence type="ECO:0000313" key="8">
    <source>
        <dbReference type="EMBL" id="MBC1560584.1"/>
    </source>
</evidence>
<evidence type="ECO:0000313" key="34">
    <source>
        <dbReference type="Proteomes" id="UP000553016"/>
    </source>
</evidence>
<dbReference type="InterPro" id="IPR027393">
    <property type="entry name" value="Virus_scaffolding_prot_C"/>
</dbReference>